<dbReference type="EMBL" id="BSEC01000001">
    <property type="protein sequence ID" value="GLI92139.1"/>
    <property type="molecule type" value="Genomic_DNA"/>
</dbReference>
<reference evidence="1" key="1">
    <citation type="journal article" date="2023" name="Int. J. Syst. Evol. Microbiol.">
        <title>Methylocystis iwaonis sp. nov., a type II methane-oxidizing bacterium from surface soil of a rice paddy field in Japan, and emended description of the genus Methylocystis (ex Whittenbury et al. 1970) Bowman et al. 1993.</title>
        <authorList>
            <person name="Kaise H."/>
            <person name="Sawadogo J.B."/>
            <person name="Alam M.S."/>
            <person name="Ueno C."/>
            <person name="Dianou D."/>
            <person name="Shinjo R."/>
            <person name="Asakawa S."/>
        </authorList>
    </citation>
    <scope>NUCLEOTIDE SEQUENCE</scope>
    <source>
        <strain evidence="1">LMG27198</strain>
    </source>
</reference>
<evidence type="ECO:0000313" key="1">
    <source>
        <dbReference type="EMBL" id="GLI92139.1"/>
    </source>
</evidence>
<name>A0A9W6LRC7_9HYPH</name>
<dbReference type="RefSeq" id="WP_281801168.1">
    <property type="nucleotide sequence ID" value="NZ_BSEC01000001.1"/>
</dbReference>
<organism evidence="1 2">
    <name type="scientific">Methylocystis echinoides</name>
    <dbReference type="NCBI Taxonomy" id="29468"/>
    <lineage>
        <taxon>Bacteria</taxon>
        <taxon>Pseudomonadati</taxon>
        <taxon>Pseudomonadota</taxon>
        <taxon>Alphaproteobacteria</taxon>
        <taxon>Hyphomicrobiales</taxon>
        <taxon>Methylocystaceae</taxon>
        <taxon>Methylocystis</taxon>
    </lineage>
</organism>
<accession>A0A9W6LRC7</accession>
<sequence length="273" mass="31183">MYPEVGRGVVVLKQGFAVLLPNLRRAFFVLFVSTVLGLLTLKRTDEPVVTCSLVNDGPDNYRVLIVGESWASDGKLFPELSKAVSARLGGRGVDACAVAFNGRNSRLLYSELRDKYPRPRLYSLFSGKTPNKVVILNGVNDVIQHVGASAYVEFTKKLVEYFSDVGDVEVIAIPRVNERWFKPPNLFSRMKRNVLRCFYDGCDFQVNDVYRVALWRDHPDLRVIEFDSFIDSFYGHEEFYKFDGVHLTDEYLHKYGKFIGEALTLPRQVAQHR</sequence>
<dbReference type="GO" id="GO:0016788">
    <property type="term" value="F:hydrolase activity, acting on ester bonds"/>
    <property type="evidence" value="ECO:0007669"/>
    <property type="project" value="UniProtKB-ARBA"/>
</dbReference>
<dbReference type="InterPro" id="IPR036514">
    <property type="entry name" value="SGNH_hydro_sf"/>
</dbReference>
<gene>
    <name evidence="1" type="ORF">LMG27198_11310</name>
</gene>
<keyword evidence="2" id="KW-1185">Reference proteome</keyword>
<protein>
    <recommendedName>
        <fullName evidence="3">SGNH hydrolase-type esterase domain-containing protein</fullName>
    </recommendedName>
</protein>
<dbReference type="SUPFAM" id="SSF52266">
    <property type="entry name" value="SGNH hydrolase"/>
    <property type="match status" value="1"/>
</dbReference>
<dbReference type="AlphaFoldDB" id="A0A9W6LRC7"/>
<dbReference type="Proteomes" id="UP001144323">
    <property type="component" value="Unassembled WGS sequence"/>
</dbReference>
<evidence type="ECO:0008006" key="3">
    <source>
        <dbReference type="Google" id="ProtNLM"/>
    </source>
</evidence>
<dbReference type="Gene3D" id="3.40.50.1110">
    <property type="entry name" value="SGNH hydrolase"/>
    <property type="match status" value="1"/>
</dbReference>
<proteinExistence type="predicted"/>
<comment type="caution">
    <text evidence="1">The sequence shown here is derived from an EMBL/GenBank/DDBJ whole genome shotgun (WGS) entry which is preliminary data.</text>
</comment>
<evidence type="ECO:0000313" key="2">
    <source>
        <dbReference type="Proteomes" id="UP001144323"/>
    </source>
</evidence>